<feature type="transmembrane region" description="Helical" evidence="1">
    <location>
        <begin position="111"/>
        <end position="131"/>
    </location>
</feature>
<dbReference type="GeneID" id="94846027"/>
<feature type="transmembrane region" description="Helical" evidence="1">
    <location>
        <begin position="74"/>
        <end position="104"/>
    </location>
</feature>
<gene>
    <name evidence="3" type="ORF">TRFO_37266</name>
</gene>
<feature type="transmembrane region" description="Helical" evidence="1">
    <location>
        <begin position="529"/>
        <end position="551"/>
    </location>
</feature>
<comment type="caution">
    <text evidence="3">The sequence shown here is derived from an EMBL/GenBank/DDBJ whole genome shotgun (WGS) entry which is preliminary data.</text>
</comment>
<feature type="transmembrane region" description="Helical" evidence="1">
    <location>
        <begin position="12"/>
        <end position="28"/>
    </location>
</feature>
<evidence type="ECO:0000313" key="4">
    <source>
        <dbReference type="Proteomes" id="UP000179807"/>
    </source>
</evidence>
<keyword evidence="4" id="KW-1185">Reference proteome</keyword>
<sequence>MYPSYLKFWDNVKYSNVTYLFGFFARFIPAKYSDQSVHVAVYSILFVLVLLSIIILWCFMSYPNLLFRKTHPSIVFFVIPVGIIKLFVIPSIALFCAECVIYYGNPTTMEFVLSVLNIIISILYSYLFELINNVVPSFSFAGNLTWNTRDFIIQQFYYFIIALPAEFMNVLGIKCIRIIFFSVLIVVHLFAINYYIFFDKSLSFSLSLFHDLVHGALFISNILFIVNEFISFGSSSFLQFFIVMVASALPLEFIVRTLFLNFIQKTAKKFLDSIHEKNETENNENPETLIKFKSPNYEQFAKYNARYAMSVVSVLFPNKQFEWDMLKTIISLYFPTNFEFHFLSARFQILNPSNLPGLIHSYQNMKKFQGLNFVYRLQTALVQQIIIQIDVRNELSKITNNKYTKGVVNHYFLSLKMFWTEVLLSKTDYLMSLSVNANNAFLELIQYYTQNLIDVDQIRQLNTICGISKSRLIKEKETTLLQTIAEDKVYNTSAIYDLIRETEKQIPNISREILEKKSSIANIFLWQHLAFYLSFYFSFLAVLVFAGILVYSNRFDSYFQLFHTTTELLNYYSNTDCLIPYVVLAELGLVNITSISRYILNNDLYQTKLMNPRDDMKYCAERSYFVLDNLKSVLKLISNKTLFSSKNFIGSVLGINGQVLRTEMSFISFMELSEVQKYNLMNNSLSEYEKMLQGNDVLVSYQSNSQLIHYIVDTLLNITEWAPIFLENEALSVINITMNCLSIVAIFFFVLTVISSILLIRCYNRFFNLLISIPKINISSLISKLGISLPHSNQYDFKIRYDLTMLSYESPLSSYKSTNEALIYLILFNFLILFLTIICLLPMKENYLKDIRKCFYSLKEMKLKASLVPKLYSILNSLCLTVYLKKVGQTNSSNYEYFLNILKKETDMSYSELTPYITQLDKIPIALGNYFQNKKTDGYSIQNSFQLMIIKLYCYYQTELLNITVNEEEIIGNVLRFISNVIPELSQVTFREMKDMISVNSKSEIFRVYTFLLCQFAVFCLVDAFLCPLKNSKDFVTSLLSSVPVNITSLTEPDYEDTLAKTKGFLNSGDIFPKVKKYIFLVDFDGIIFKITEDAMIFFSIEQNELTIDELVDRIEKYPQDHTFPPPDGQPVFIDCRVPSKNSEIGQDVFLSMNFIDTQIDGASYAVVLDDISTVQTQITLLNEEANRVRVLMAQLVPWEIATTILTSDGLDLQVLPKIAVCSFFIEANFEENKKIHEILKSMLAEYKGLTYMGRSITLFRIVSSLFDQKIKIPYSTDLLVRFSLEFVEYIKNLATETGSKLQVRCAINIDGPFFSSIISDTPPFFNICGQEKDISLIICMNCMPNQVNISRKVYEAVFDLGYQILFENEIYSEGGEIIQAYSIHPLYSDPNSI</sequence>
<dbReference type="Pfam" id="PF00211">
    <property type="entry name" value="Guanylate_cyc"/>
    <property type="match status" value="1"/>
</dbReference>
<feature type="transmembrane region" description="Helical" evidence="1">
    <location>
        <begin position="237"/>
        <end position="259"/>
    </location>
</feature>
<accession>A0A1J4JBJ9</accession>
<keyword evidence="1" id="KW-1133">Transmembrane helix</keyword>
<organism evidence="3 4">
    <name type="scientific">Tritrichomonas foetus</name>
    <dbReference type="NCBI Taxonomy" id="1144522"/>
    <lineage>
        <taxon>Eukaryota</taxon>
        <taxon>Metamonada</taxon>
        <taxon>Parabasalia</taxon>
        <taxon>Tritrichomonadida</taxon>
        <taxon>Tritrichomonadidae</taxon>
        <taxon>Tritrichomonas</taxon>
    </lineage>
</organism>
<dbReference type="SUPFAM" id="SSF55073">
    <property type="entry name" value="Nucleotide cyclase"/>
    <property type="match status" value="1"/>
</dbReference>
<evidence type="ECO:0000256" key="1">
    <source>
        <dbReference type="SAM" id="Phobius"/>
    </source>
</evidence>
<feature type="transmembrane region" description="Helical" evidence="1">
    <location>
        <begin position="1006"/>
        <end position="1026"/>
    </location>
</feature>
<feature type="transmembrane region" description="Helical" evidence="1">
    <location>
        <begin position="151"/>
        <end position="171"/>
    </location>
</feature>
<evidence type="ECO:0000313" key="3">
    <source>
        <dbReference type="EMBL" id="OHS96558.1"/>
    </source>
</evidence>
<dbReference type="Gene3D" id="3.30.70.1230">
    <property type="entry name" value="Nucleotide cyclase"/>
    <property type="match status" value="1"/>
</dbReference>
<feature type="transmembrane region" description="Helical" evidence="1">
    <location>
        <begin position="40"/>
        <end position="62"/>
    </location>
</feature>
<keyword evidence="1" id="KW-0812">Transmembrane</keyword>
<dbReference type="Proteomes" id="UP000179807">
    <property type="component" value="Unassembled WGS sequence"/>
</dbReference>
<evidence type="ECO:0000259" key="2">
    <source>
        <dbReference type="Pfam" id="PF00211"/>
    </source>
</evidence>
<reference evidence="3" key="1">
    <citation type="submission" date="2016-10" db="EMBL/GenBank/DDBJ databases">
        <authorList>
            <person name="Benchimol M."/>
            <person name="Almeida L.G."/>
            <person name="Vasconcelos A.T."/>
            <person name="Perreira-Neves A."/>
            <person name="Rosa I.A."/>
            <person name="Tasca T."/>
            <person name="Bogo M.R."/>
            <person name="de Souza W."/>
        </authorList>
    </citation>
    <scope>NUCLEOTIDE SEQUENCE [LARGE SCALE GENOMIC DNA]</scope>
    <source>
        <strain evidence="3">K</strain>
    </source>
</reference>
<feature type="transmembrane region" description="Helical" evidence="1">
    <location>
        <begin position="578"/>
        <end position="600"/>
    </location>
</feature>
<keyword evidence="1" id="KW-0472">Membrane</keyword>
<dbReference type="VEuPathDB" id="TrichDB:TRFO_37266"/>
<dbReference type="InterPro" id="IPR001054">
    <property type="entry name" value="A/G_cyclase"/>
</dbReference>
<feature type="transmembrane region" description="Helical" evidence="1">
    <location>
        <begin position="740"/>
        <end position="760"/>
    </location>
</feature>
<feature type="transmembrane region" description="Helical" evidence="1">
    <location>
        <begin position="178"/>
        <end position="198"/>
    </location>
</feature>
<proteinExistence type="predicted"/>
<dbReference type="InterPro" id="IPR029787">
    <property type="entry name" value="Nucleotide_cyclase"/>
</dbReference>
<dbReference type="RefSeq" id="XP_068349695.1">
    <property type="nucleotide sequence ID" value="XM_068511323.1"/>
</dbReference>
<dbReference type="GO" id="GO:0009190">
    <property type="term" value="P:cyclic nucleotide biosynthetic process"/>
    <property type="evidence" value="ECO:0007669"/>
    <property type="project" value="InterPro"/>
</dbReference>
<dbReference type="GO" id="GO:0035556">
    <property type="term" value="P:intracellular signal transduction"/>
    <property type="evidence" value="ECO:0007669"/>
    <property type="project" value="InterPro"/>
</dbReference>
<feature type="domain" description="Guanylate cyclase" evidence="2">
    <location>
        <begin position="1274"/>
        <end position="1385"/>
    </location>
</feature>
<name>A0A1J4JBJ9_9EUKA</name>
<dbReference type="EMBL" id="MLAK01001169">
    <property type="protein sequence ID" value="OHS96558.1"/>
    <property type="molecule type" value="Genomic_DNA"/>
</dbReference>
<protein>
    <recommendedName>
        <fullName evidence="2">Guanylate cyclase domain-containing protein</fullName>
    </recommendedName>
</protein>
<feature type="transmembrane region" description="Helical" evidence="1">
    <location>
        <begin position="821"/>
        <end position="843"/>
    </location>
</feature>